<gene>
    <name evidence="1" type="ORF">L1987_20392</name>
</gene>
<keyword evidence="2" id="KW-1185">Reference proteome</keyword>
<proteinExistence type="predicted"/>
<dbReference type="EMBL" id="CM042024">
    <property type="protein sequence ID" value="KAI3810770.1"/>
    <property type="molecule type" value="Genomic_DNA"/>
</dbReference>
<reference evidence="1 2" key="2">
    <citation type="journal article" date="2022" name="Mol. Ecol. Resour.">
        <title>The genomes of chicory, endive, great burdock and yacon provide insights into Asteraceae paleo-polyploidization history and plant inulin production.</title>
        <authorList>
            <person name="Fan W."/>
            <person name="Wang S."/>
            <person name="Wang H."/>
            <person name="Wang A."/>
            <person name="Jiang F."/>
            <person name="Liu H."/>
            <person name="Zhao H."/>
            <person name="Xu D."/>
            <person name="Zhang Y."/>
        </authorList>
    </citation>
    <scope>NUCLEOTIDE SEQUENCE [LARGE SCALE GENOMIC DNA]</scope>
    <source>
        <strain evidence="2">cv. Yunnan</strain>
        <tissue evidence="1">Leaves</tissue>
    </source>
</reference>
<dbReference type="Proteomes" id="UP001056120">
    <property type="component" value="Linkage Group LG07"/>
</dbReference>
<protein>
    <submittedName>
        <fullName evidence="1">Uncharacterized protein</fullName>
    </submittedName>
</protein>
<organism evidence="1 2">
    <name type="scientific">Smallanthus sonchifolius</name>
    <dbReference type="NCBI Taxonomy" id="185202"/>
    <lineage>
        <taxon>Eukaryota</taxon>
        <taxon>Viridiplantae</taxon>
        <taxon>Streptophyta</taxon>
        <taxon>Embryophyta</taxon>
        <taxon>Tracheophyta</taxon>
        <taxon>Spermatophyta</taxon>
        <taxon>Magnoliopsida</taxon>
        <taxon>eudicotyledons</taxon>
        <taxon>Gunneridae</taxon>
        <taxon>Pentapetalae</taxon>
        <taxon>asterids</taxon>
        <taxon>campanulids</taxon>
        <taxon>Asterales</taxon>
        <taxon>Asteraceae</taxon>
        <taxon>Asteroideae</taxon>
        <taxon>Heliantheae alliance</taxon>
        <taxon>Millerieae</taxon>
        <taxon>Smallanthus</taxon>
    </lineage>
</organism>
<comment type="caution">
    <text evidence="1">The sequence shown here is derived from an EMBL/GenBank/DDBJ whole genome shotgun (WGS) entry which is preliminary data.</text>
</comment>
<evidence type="ECO:0000313" key="2">
    <source>
        <dbReference type="Proteomes" id="UP001056120"/>
    </source>
</evidence>
<reference evidence="2" key="1">
    <citation type="journal article" date="2022" name="Mol. Ecol. Resour.">
        <title>The genomes of chicory, endive, great burdock and yacon provide insights into Asteraceae palaeo-polyploidization history and plant inulin production.</title>
        <authorList>
            <person name="Fan W."/>
            <person name="Wang S."/>
            <person name="Wang H."/>
            <person name="Wang A."/>
            <person name="Jiang F."/>
            <person name="Liu H."/>
            <person name="Zhao H."/>
            <person name="Xu D."/>
            <person name="Zhang Y."/>
        </authorList>
    </citation>
    <scope>NUCLEOTIDE SEQUENCE [LARGE SCALE GENOMIC DNA]</scope>
    <source>
        <strain evidence="2">cv. Yunnan</strain>
    </source>
</reference>
<evidence type="ECO:0000313" key="1">
    <source>
        <dbReference type="EMBL" id="KAI3810770.1"/>
    </source>
</evidence>
<name>A0ACB9ITS1_9ASTR</name>
<accession>A0ACB9ITS1</accession>
<sequence>MKLLMLKKVTTDEENNFMKVPIEEEHLHLNKRILVTLTFRLEPGDNTPPWDGVTPFTCLFVLSERRIVINWRNSSCPAWVNEDMYSWSPLFVDSNKTLEEAGITGDKNTPGYLSDNWRNSKGCMGEVHGEQAVGGNHFASLVGAHDRGSPQVRGNGPKVGGNMDWLGDPGSASTPLQSTSYNSSESITSSPDTGTLKSTQQGGFGGIVEEEIISEIPEFIFMGLDSLVENNMNLEGLEGVNSGIDLELDEVQETINVAN</sequence>